<reference evidence="3 4" key="1">
    <citation type="journal article" date="2019" name="Commun. Biol.">
        <title>The bagworm genome reveals a unique fibroin gene that provides high tensile strength.</title>
        <authorList>
            <person name="Kono N."/>
            <person name="Nakamura H."/>
            <person name="Ohtoshi R."/>
            <person name="Tomita M."/>
            <person name="Numata K."/>
            <person name="Arakawa K."/>
        </authorList>
    </citation>
    <scope>NUCLEOTIDE SEQUENCE [LARGE SCALE GENOMIC DNA]</scope>
</reference>
<name>A0A4C1TWF6_EUMVA</name>
<dbReference type="Proteomes" id="UP000299102">
    <property type="component" value="Unassembled WGS sequence"/>
</dbReference>
<gene>
    <name evidence="3" type="ORF">EVAR_9167_1</name>
</gene>
<feature type="region of interest" description="Disordered" evidence="1">
    <location>
        <begin position="26"/>
        <end position="46"/>
    </location>
</feature>
<protein>
    <submittedName>
        <fullName evidence="3">Uncharacterized protein</fullName>
    </submittedName>
</protein>
<keyword evidence="2" id="KW-0812">Transmembrane</keyword>
<feature type="transmembrane region" description="Helical" evidence="2">
    <location>
        <begin position="90"/>
        <end position="106"/>
    </location>
</feature>
<comment type="caution">
    <text evidence="3">The sequence shown here is derived from an EMBL/GenBank/DDBJ whole genome shotgun (WGS) entry which is preliminary data.</text>
</comment>
<accession>A0A4C1TWF6</accession>
<dbReference type="AlphaFoldDB" id="A0A4C1TWF6"/>
<keyword evidence="2" id="KW-0472">Membrane</keyword>
<keyword evidence="2" id="KW-1133">Transmembrane helix</keyword>
<evidence type="ECO:0000313" key="4">
    <source>
        <dbReference type="Proteomes" id="UP000299102"/>
    </source>
</evidence>
<evidence type="ECO:0000256" key="2">
    <source>
        <dbReference type="SAM" id="Phobius"/>
    </source>
</evidence>
<organism evidence="3 4">
    <name type="scientific">Eumeta variegata</name>
    <name type="common">Bagworm moth</name>
    <name type="synonym">Eumeta japonica</name>
    <dbReference type="NCBI Taxonomy" id="151549"/>
    <lineage>
        <taxon>Eukaryota</taxon>
        <taxon>Metazoa</taxon>
        <taxon>Ecdysozoa</taxon>
        <taxon>Arthropoda</taxon>
        <taxon>Hexapoda</taxon>
        <taxon>Insecta</taxon>
        <taxon>Pterygota</taxon>
        <taxon>Neoptera</taxon>
        <taxon>Endopterygota</taxon>
        <taxon>Lepidoptera</taxon>
        <taxon>Glossata</taxon>
        <taxon>Ditrysia</taxon>
        <taxon>Tineoidea</taxon>
        <taxon>Psychidae</taxon>
        <taxon>Oiketicinae</taxon>
        <taxon>Eumeta</taxon>
    </lineage>
</organism>
<feature type="transmembrane region" description="Helical" evidence="2">
    <location>
        <begin position="56"/>
        <end position="78"/>
    </location>
</feature>
<evidence type="ECO:0000256" key="1">
    <source>
        <dbReference type="SAM" id="MobiDB-lite"/>
    </source>
</evidence>
<evidence type="ECO:0000313" key="3">
    <source>
        <dbReference type="EMBL" id="GBP18320.1"/>
    </source>
</evidence>
<dbReference type="EMBL" id="BGZK01000095">
    <property type="protein sequence ID" value="GBP18320.1"/>
    <property type="molecule type" value="Genomic_DNA"/>
</dbReference>
<proteinExistence type="predicted"/>
<sequence>MTPQRNTAGGGKVEFYRHRRATVAAKSVSKSADTKEKVGLRQSSNRVGSRLKQSELVVALGTAFTIKSAVAVAAIRGADFKILEHPPCSLDLSLVIFIYFQVFFLRRCPNAETLSRHESPDCGAKRGITHAQ</sequence>
<keyword evidence="4" id="KW-1185">Reference proteome</keyword>